<dbReference type="Proteomes" id="UP000309997">
    <property type="component" value="Unassembled WGS sequence"/>
</dbReference>
<proteinExistence type="predicted"/>
<dbReference type="EMBL" id="RCHU02000003">
    <property type="protein sequence ID" value="KAL3598044.1"/>
    <property type="molecule type" value="Genomic_DNA"/>
</dbReference>
<evidence type="ECO:0000313" key="2">
    <source>
        <dbReference type="Proteomes" id="UP000309997"/>
    </source>
</evidence>
<sequence>MAEDEHILPCPISYIRRNVKTPKRQDTCLADIDSTVSDWVHSPWSLSFWASSGACHISIDNLPFALISSIHSWAPTTPCPPHWQLPRRTTCITTAGDGGGILKDLGTDKSSLMLFVPERASYARETNAVQKIYRDDAVYCQYRSWTFLCLDIDLPFSPPSFSHTTWLVSTKRHTATTKCPCLYPIRES</sequence>
<name>A0ACC4CKG9_POPAL</name>
<comment type="caution">
    <text evidence="1">The sequence shown here is derived from an EMBL/GenBank/DDBJ whole genome shotgun (WGS) entry which is preliminary data.</text>
</comment>
<gene>
    <name evidence="1" type="ORF">D5086_005962</name>
</gene>
<accession>A0ACC4CKG9</accession>
<reference evidence="1 2" key="1">
    <citation type="journal article" date="2024" name="Plant Biotechnol. J.">
        <title>Genome and CRISPR/Cas9 system of a widespread forest tree (Populus alba) in the world.</title>
        <authorList>
            <person name="Liu Y.J."/>
            <person name="Jiang P.F."/>
            <person name="Han X.M."/>
            <person name="Li X.Y."/>
            <person name="Wang H.M."/>
            <person name="Wang Y.J."/>
            <person name="Wang X.X."/>
            <person name="Zeng Q.Y."/>
        </authorList>
    </citation>
    <scope>NUCLEOTIDE SEQUENCE [LARGE SCALE GENOMIC DNA]</scope>
    <source>
        <strain evidence="2">cv. PAL-ZL1</strain>
    </source>
</reference>
<protein>
    <submittedName>
        <fullName evidence="1">Uncharacterized protein</fullName>
    </submittedName>
</protein>
<organism evidence="1 2">
    <name type="scientific">Populus alba</name>
    <name type="common">White poplar</name>
    <dbReference type="NCBI Taxonomy" id="43335"/>
    <lineage>
        <taxon>Eukaryota</taxon>
        <taxon>Viridiplantae</taxon>
        <taxon>Streptophyta</taxon>
        <taxon>Embryophyta</taxon>
        <taxon>Tracheophyta</taxon>
        <taxon>Spermatophyta</taxon>
        <taxon>Magnoliopsida</taxon>
        <taxon>eudicotyledons</taxon>
        <taxon>Gunneridae</taxon>
        <taxon>Pentapetalae</taxon>
        <taxon>rosids</taxon>
        <taxon>fabids</taxon>
        <taxon>Malpighiales</taxon>
        <taxon>Salicaceae</taxon>
        <taxon>Saliceae</taxon>
        <taxon>Populus</taxon>
    </lineage>
</organism>
<evidence type="ECO:0000313" key="1">
    <source>
        <dbReference type="EMBL" id="KAL3598044.1"/>
    </source>
</evidence>
<keyword evidence="2" id="KW-1185">Reference proteome</keyword>